<feature type="binding site" evidence="7">
    <location>
        <position position="77"/>
    </location>
    <ligand>
        <name>Mg(2+)</name>
        <dbReference type="ChEBI" id="CHEBI:18420"/>
    </ligand>
</feature>
<dbReference type="RefSeq" id="WP_113030355.1">
    <property type="nucleotide sequence ID" value="NZ_QMFB01000003.1"/>
</dbReference>
<dbReference type="InterPro" id="IPR020922">
    <property type="entry name" value="dITP/XTP_pyrophosphatase"/>
</dbReference>
<keyword evidence="9" id="KW-1185">Reference proteome</keyword>
<comment type="caution">
    <text evidence="8">The sequence shown here is derived from an EMBL/GenBank/DDBJ whole genome shotgun (WGS) entry which is preliminary data.</text>
</comment>
<comment type="similarity">
    <text evidence="1 7">Belongs to the HAM1 NTPase family.</text>
</comment>
<feature type="binding site" evidence="7">
    <location>
        <position position="78"/>
    </location>
    <ligand>
        <name>substrate</name>
    </ligand>
</feature>
<dbReference type="GO" id="GO:0000166">
    <property type="term" value="F:nucleotide binding"/>
    <property type="evidence" value="ECO:0007669"/>
    <property type="project" value="UniProtKB-KW"/>
</dbReference>
<dbReference type="GO" id="GO:0036220">
    <property type="term" value="F:ITP diphosphatase activity"/>
    <property type="evidence" value="ECO:0007669"/>
    <property type="project" value="UniProtKB-UniRule"/>
</dbReference>
<comment type="catalytic activity">
    <reaction evidence="7">
        <text>ITP + H2O = IMP + diphosphate + H(+)</text>
        <dbReference type="Rhea" id="RHEA:29399"/>
        <dbReference type="ChEBI" id="CHEBI:15377"/>
        <dbReference type="ChEBI" id="CHEBI:15378"/>
        <dbReference type="ChEBI" id="CHEBI:33019"/>
        <dbReference type="ChEBI" id="CHEBI:58053"/>
        <dbReference type="ChEBI" id="CHEBI:61402"/>
        <dbReference type="EC" id="3.6.1.66"/>
    </reaction>
</comment>
<dbReference type="EC" id="3.6.1.66" evidence="7"/>
<evidence type="ECO:0000256" key="5">
    <source>
        <dbReference type="ARBA" id="ARBA00022842"/>
    </source>
</evidence>
<feature type="binding site" evidence="7">
    <location>
        <begin position="181"/>
        <end position="184"/>
    </location>
    <ligand>
        <name>substrate</name>
    </ligand>
</feature>
<comment type="catalytic activity">
    <reaction evidence="7">
        <text>dITP + H2O = dIMP + diphosphate + H(+)</text>
        <dbReference type="Rhea" id="RHEA:28342"/>
        <dbReference type="ChEBI" id="CHEBI:15377"/>
        <dbReference type="ChEBI" id="CHEBI:15378"/>
        <dbReference type="ChEBI" id="CHEBI:33019"/>
        <dbReference type="ChEBI" id="CHEBI:61194"/>
        <dbReference type="ChEBI" id="CHEBI:61382"/>
        <dbReference type="EC" id="3.6.1.66"/>
    </reaction>
</comment>
<dbReference type="AlphaFoldDB" id="A0A329MQ74"/>
<comment type="caution">
    <text evidence="7">Lacks conserved residue(s) required for the propagation of feature annotation.</text>
</comment>
<dbReference type="PANTHER" id="PTHR11067:SF9">
    <property type="entry name" value="INOSINE TRIPHOSPHATE PYROPHOSPHATASE"/>
    <property type="match status" value="1"/>
</dbReference>
<gene>
    <name evidence="8" type="ORF">DQG23_08400</name>
</gene>
<protein>
    <recommendedName>
        <fullName evidence="7">dITP/XTP pyrophosphatase</fullName>
        <ecNumber evidence="7">3.6.1.66</ecNumber>
    </recommendedName>
    <alternativeName>
        <fullName evidence="7">Non-canonical purine NTP pyrophosphatase</fullName>
    </alternativeName>
    <alternativeName>
        <fullName evidence="7">Non-standard purine NTP pyrophosphatase</fullName>
    </alternativeName>
    <alternativeName>
        <fullName evidence="7">Nucleoside-triphosphate diphosphatase</fullName>
    </alternativeName>
    <alternativeName>
        <fullName evidence="7">Nucleoside-triphosphate pyrophosphatase</fullName>
        <shortName evidence="7">NTPase</shortName>
    </alternativeName>
</protein>
<evidence type="ECO:0000256" key="3">
    <source>
        <dbReference type="ARBA" id="ARBA00022741"/>
    </source>
</evidence>
<keyword evidence="2 7" id="KW-0479">Metal-binding</keyword>
<sequence length="225" mass="23912">MRQLFQANKTLVIATRNRGKAAEFAKLLQPFGIEVKSLNEVPDMPDIVEDGATFADNALIKARTIAERLGEPVLADDSGLCVDALNGAPGVISARYADEHATDAMNNAKLIAELGQRVQPHELPAQAGGETAGGERHPLVLSGAAFVCALALYDPASRETLHVEGECLGFIIGAPRGEAGFGYDPLFYVPELGRTMAELSAEHKNKISHRGEALRKLTAILESGG</sequence>
<comment type="function">
    <text evidence="7">Pyrophosphatase that catalyzes the hydrolysis of nucleoside triphosphates to their monophosphate derivatives, with a high preference for the non-canonical purine nucleotides XTP (xanthosine triphosphate), dITP (deoxyinosine triphosphate) and ITP. Seems to function as a house-cleaning enzyme that removes non-canonical purine nucleotides from the nucleotide pool, thus preventing their incorporation into DNA/RNA and avoiding chromosomal lesions.</text>
</comment>
<dbReference type="SUPFAM" id="SSF52972">
    <property type="entry name" value="ITPase-like"/>
    <property type="match status" value="1"/>
</dbReference>
<dbReference type="GO" id="GO:0009117">
    <property type="term" value="P:nucleotide metabolic process"/>
    <property type="evidence" value="ECO:0007669"/>
    <property type="project" value="UniProtKB-KW"/>
</dbReference>
<dbReference type="CDD" id="cd00515">
    <property type="entry name" value="HAM1"/>
    <property type="match status" value="1"/>
</dbReference>
<feature type="binding site" evidence="7">
    <location>
        <begin position="209"/>
        <end position="210"/>
    </location>
    <ligand>
        <name>substrate</name>
    </ligand>
</feature>
<dbReference type="GO" id="GO:0036222">
    <property type="term" value="F:XTP diphosphatase activity"/>
    <property type="evidence" value="ECO:0007669"/>
    <property type="project" value="UniProtKB-UniRule"/>
</dbReference>
<evidence type="ECO:0000256" key="6">
    <source>
        <dbReference type="ARBA" id="ARBA00023080"/>
    </source>
</evidence>
<comment type="catalytic activity">
    <reaction evidence="7">
        <text>XTP + H2O = XMP + diphosphate + H(+)</text>
        <dbReference type="Rhea" id="RHEA:28610"/>
        <dbReference type="ChEBI" id="CHEBI:15377"/>
        <dbReference type="ChEBI" id="CHEBI:15378"/>
        <dbReference type="ChEBI" id="CHEBI:33019"/>
        <dbReference type="ChEBI" id="CHEBI:57464"/>
        <dbReference type="ChEBI" id="CHEBI:61314"/>
        <dbReference type="EC" id="3.6.1.66"/>
    </reaction>
</comment>
<dbReference type="HAMAP" id="MF_01405">
    <property type="entry name" value="Non_canon_purine_NTPase"/>
    <property type="match status" value="1"/>
</dbReference>
<dbReference type="Pfam" id="PF01725">
    <property type="entry name" value="Ham1p_like"/>
    <property type="match status" value="2"/>
</dbReference>
<evidence type="ECO:0000256" key="7">
    <source>
        <dbReference type="HAMAP-Rule" id="MF_01405"/>
    </source>
</evidence>
<dbReference type="Gene3D" id="3.90.950.10">
    <property type="match status" value="1"/>
</dbReference>
<reference evidence="8 9" key="1">
    <citation type="journal article" date="2009" name="Int. J. Syst. Evol. Microbiol.">
        <title>Paenibacillus contaminans sp. nov., isolated from a contaminated laboratory plate.</title>
        <authorList>
            <person name="Chou J.H."/>
            <person name="Lee J.H."/>
            <person name="Lin M.C."/>
            <person name="Chang P.S."/>
            <person name="Arun A.B."/>
            <person name="Young C.C."/>
            <person name="Chen W.M."/>
        </authorList>
    </citation>
    <scope>NUCLEOTIDE SEQUENCE [LARGE SCALE GENOMIC DNA]</scope>
    <source>
        <strain evidence="8 9">CKOBP-6</strain>
    </source>
</reference>
<comment type="cofactor">
    <cofactor evidence="7">
        <name>Mg(2+)</name>
        <dbReference type="ChEBI" id="CHEBI:18420"/>
    </cofactor>
    <text evidence="7">Binds 1 Mg(2+) ion per subunit.</text>
</comment>
<keyword evidence="4 7" id="KW-0378">Hydrolase</keyword>
<keyword evidence="3 7" id="KW-0547">Nucleotide-binding</keyword>
<name>A0A329MQ74_9BACL</name>
<feature type="binding site" evidence="7">
    <location>
        <position position="204"/>
    </location>
    <ligand>
        <name>substrate</name>
    </ligand>
</feature>
<dbReference type="EMBL" id="QMFB01000003">
    <property type="protein sequence ID" value="RAV22045.1"/>
    <property type="molecule type" value="Genomic_DNA"/>
</dbReference>
<dbReference type="InterPro" id="IPR002637">
    <property type="entry name" value="RdgB/HAM1"/>
</dbReference>
<feature type="active site" description="Proton acceptor" evidence="7">
    <location>
        <position position="77"/>
    </location>
</feature>
<feature type="binding site" evidence="7">
    <location>
        <begin position="15"/>
        <end position="20"/>
    </location>
    <ligand>
        <name>substrate</name>
    </ligand>
</feature>
<comment type="subunit">
    <text evidence="7">Homodimer.</text>
</comment>
<dbReference type="GO" id="GO:0009146">
    <property type="term" value="P:purine nucleoside triphosphate catabolic process"/>
    <property type="evidence" value="ECO:0007669"/>
    <property type="project" value="UniProtKB-UniRule"/>
</dbReference>
<keyword evidence="5 7" id="KW-0460">Magnesium</keyword>
<dbReference type="PANTHER" id="PTHR11067">
    <property type="entry name" value="INOSINE TRIPHOSPHATE PYROPHOSPHATASE/HAM1 PROTEIN"/>
    <property type="match status" value="1"/>
</dbReference>
<dbReference type="InterPro" id="IPR029001">
    <property type="entry name" value="ITPase-like_fam"/>
</dbReference>
<organism evidence="8 9">
    <name type="scientific">Paenibacillus contaminans</name>
    <dbReference type="NCBI Taxonomy" id="450362"/>
    <lineage>
        <taxon>Bacteria</taxon>
        <taxon>Bacillati</taxon>
        <taxon>Bacillota</taxon>
        <taxon>Bacilli</taxon>
        <taxon>Bacillales</taxon>
        <taxon>Paenibacillaceae</taxon>
        <taxon>Paenibacillus</taxon>
    </lineage>
</organism>
<dbReference type="GO" id="GO:0046872">
    <property type="term" value="F:metal ion binding"/>
    <property type="evidence" value="ECO:0007669"/>
    <property type="project" value="UniProtKB-KW"/>
</dbReference>
<dbReference type="GO" id="GO:0005829">
    <property type="term" value="C:cytosol"/>
    <property type="evidence" value="ECO:0007669"/>
    <property type="project" value="TreeGrafter"/>
</dbReference>
<dbReference type="GO" id="GO:0017111">
    <property type="term" value="F:ribonucleoside triphosphate phosphatase activity"/>
    <property type="evidence" value="ECO:0007669"/>
    <property type="project" value="InterPro"/>
</dbReference>
<accession>A0A329MQ74</accession>
<evidence type="ECO:0000256" key="2">
    <source>
        <dbReference type="ARBA" id="ARBA00022723"/>
    </source>
</evidence>
<dbReference type="Proteomes" id="UP000250369">
    <property type="component" value="Unassembled WGS sequence"/>
</dbReference>
<evidence type="ECO:0000313" key="9">
    <source>
        <dbReference type="Proteomes" id="UP000250369"/>
    </source>
</evidence>
<evidence type="ECO:0000256" key="1">
    <source>
        <dbReference type="ARBA" id="ARBA00008023"/>
    </source>
</evidence>
<dbReference type="GO" id="GO:0035870">
    <property type="term" value="F:dITP diphosphatase activity"/>
    <property type="evidence" value="ECO:0007669"/>
    <property type="project" value="UniProtKB-UniRule"/>
</dbReference>
<keyword evidence="6 7" id="KW-0546">Nucleotide metabolism</keyword>
<evidence type="ECO:0000256" key="4">
    <source>
        <dbReference type="ARBA" id="ARBA00022801"/>
    </source>
</evidence>
<proteinExistence type="inferred from homology"/>
<evidence type="ECO:0000313" key="8">
    <source>
        <dbReference type="EMBL" id="RAV22045.1"/>
    </source>
</evidence>
<dbReference type="OrthoDB" id="9807456at2"/>